<dbReference type="Pfam" id="PF03140">
    <property type="entry name" value="DUF247"/>
    <property type="match status" value="1"/>
</dbReference>
<evidence type="ECO:0000256" key="1">
    <source>
        <dbReference type="SAM" id="Phobius"/>
    </source>
</evidence>
<dbReference type="InterPro" id="IPR004158">
    <property type="entry name" value="DUF247_pln"/>
</dbReference>
<keyword evidence="1" id="KW-0812">Transmembrane</keyword>
<evidence type="ECO:0000313" key="3">
    <source>
        <dbReference type="Proteomes" id="UP000231279"/>
    </source>
</evidence>
<name>A0A2G9HGJ1_9LAMI</name>
<sequence>MAQTQALNEGPSNSGWRSGRKIGRVRGVLLREERNHHDYIPKEVSIGPYHHGNPELGFAESIKSSALEVVLDVAGQKDICLQVIKKEITEIRNCYEEGSTDRYDDDELARMMLLDASFIMVHMVAMAGPCFKLDNGEYLTPWPEFVNLIINLLSPLSMSIALRDMCLVENQIPFWIVRHLLSTYAPGNEQKLLDRYLTVFLFGKFYSAKRTPPADEYGEALHLLEHFYRALAVDYHEPKETYSSHVNCCFSVKERTNADLESGECHQGVSRSLSCLKKFRAGVRKCRPFKKAKGDLTISGHSFRSLTELKAKGIHLKPSLTQSLCDVRFKSNFMYAELQLPTLSMRLDTKTLFLNIICYELDPQNITLMYIPTSSFGVMTSYINLMKSLIVKPEDVKELREKKILLGLQGSDEEIIKMYQDLNTHEADNPAIYEDVKDGIQEHCNSKAKTWMTELIHTYIRSPWALITLLATTCLLVLTILQTVYTMKF</sequence>
<reference evidence="3" key="1">
    <citation type="journal article" date="2018" name="Gigascience">
        <title>Genome assembly of the Pink Ipe (Handroanthus impetiginosus, Bignoniaceae), a highly valued, ecologically keystone Neotropical timber forest tree.</title>
        <authorList>
            <person name="Silva-Junior O.B."/>
            <person name="Grattapaglia D."/>
            <person name="Novaes E."/>
            <person name="Collevatti R.G."/>
        </authorList>
    </citation>
    <scope>NUCLEOTIDE SEQUENCE [LARGE SCALE GENOMIC DNA]</scope>
    <source>
        <strain evidence="3">cv. UFG-1</strain>
    </source>
</reference>
<evidence type="ECO:0000313" key="2">
    <source>
        <dbReference type="EMBL" id="PIN16410.1"/>
    </source>
</evidence>
<dbReference type="EMBL" id="NKXS01001878">
    <property type="protein sequence ID" value="PIN16410.1"/>
    <property type="molecule type" value="Genomic_DNA"/>
</dbReference>
<gene>
    <name evidence="2" type="ORF">CDL12_10937</name>
</gene>
<organism evidence="2 3">
    <name type="scientific">Handroanthus impetiginosus</name>
    <dbReference type="NCBI Taxonomy" id="429701"/>
    <lineage>
        <taxon>Eukaryota</taxon>
        <taxon>Viridiplantae</taxon>
        <taxon>Streptophyta</taxon>
        <taxon>Embryophyta</taxon>
        <taxon>Tracheophyta</taxon>
        <taxon>Spermatophyta</taxon>
        <taxon>Magnoliopsida</taxon>
        <taxon>eudicotyledons</taxon>
        <taxon>Gunneridae</taxon>
        <taxon>Pentapetalae</taxon>
        <taxon>asterids</taxon>
        <taxon>lamiids</taxon>
        <taxon>Lamiales</taxon>
        <taxon>Bignoniaceae</taxon>
        <taxon>Crescentiina</taxon>
        <taxon>Tabebuia alliance</taxon>
        <taxon>Handroanthus</taxon>
    </lineage>
</organism>
<feature type="transmembrane region" description="Helical" evidence="1">
    <location>
        <begin position="464"/>
        <end position="485"/>
    </location>
</feature>
<protein>
    <submittedName>
        <fullName evidence="2">Uncharacterized protein</fullName>
    </submittedName>
</protein>
<proteinExistence type="predicted"/>
<dbReference type="AlphaFoldDB" id="A0A2G9HGJ1"/>
<keyword evidence="1" id="KW-1133">Transmembrane helix</keyword>
<dbReference type="OrthoDB" id="1849062at2759"/>
<comment type="caution">
    <text evidence="2">The sequence shown here is derived from an EMBL/GenBank/DDBJ whole genome shotgun (WGS) entry which is preliminary data.</text>
</comment>
<keyword evidence="3" id="KW-1185">Reference proteome</keyword>
<keyword evidence="1" id="KW-0472">Membrane</keyword>
<dbReference type="STRING" id="429701.A0A2G9HGJ1"/>
<dbReference type="PANTHER" id="PTHR31170:SF25">
    <property type="entry name" value="BNAA09G04570D PROTEIN"/>
    <property type="match status" value="1"/>
</dbReference>
<dbReference type="Proteomes" id="UP000231279">
    <property type="component" value="Unassembled WGS sequence"/>
</dbReference>
<dbReference type="PANTHER" id="PTHR31170">
    <property type="entry name" value="BNAC04G53230D PROTEIN"/>
    <property type="match status" value="1"/>
</dbReference>
<accession>A0A2G9HGJ1</accession>